<dbReference type="EMBL" id="FOSX01000131">
    <property type="protein sequence ID" value="SFL46668.1"/>
    <property type="molecule type" value="Genomic_DNA"/>
</dbReference>
<sequence length="82" mass="9348">MSMSHNDAFDQTVSEYTSSPEQEFRKSTPDHGAAPAYSLESADREIQAHAPEAIPQEREQLDELGFDQLWAKMVKANKPWLR</sequence>
<protein>
    <submittedName>
        <fullName evidence="2">Uncharacterized protein</fullName>
    </submittedName>
</protein>
<gene>
    <name evidence="2" type="ORF">SAMN04244574_04394</name>
</gene>
<accession>A0A1I4HX47</accession>
<dbReference type="Proteomes" id="UP000199579">
    <property type="component" value="Unassembled WGS sequence"/>
</dbReference>
<evidence type="ECO:0000256" key="1">
    <source>
        <dbReference type="SAM" id="MobiDB-lite"/>
    </source>
</evidence>
<feature type="region of interest" description="Disordered" evidence="1">
    <location>
        <begin position="1"/>
        <end position="54"/>
    </location>
</feature>
<reference evidence="2 3" key="1">
    <citation type="submission" date="2016-10" db="EMBL/GenBank/DDBJ databases">
        <authorList>
            <person name="de Groot N.N."/>
        </authorList>
    </citation>
    <scope>NUCLEOTIDE SEQUENCE [LARGE SCALE GENOMIC DNA]</scope>
    <source>
        <strain evidence="2 3">DSM 381</strain>
    </source>
</reference>
<evidence type="ECO:0000313" key="3">
    <source>
        <dbReference type="Proteomes" id="UP000199579"/>
    </source>
</evidence>
<dbReference type="AlphaFoldDB" id="A0A1I4HX47"/>
<organism evidence="2 3">
    <name type="scientific">Azotobacter beijerinckii</name>
    <dbReference type="NCBI Taxonomy" id="170623"/>
    <lineage>
        <taxon>Bacteria</taxon>
        <taxon>Pseudomonadati</taxon>
        <taxon>Pseudomonadota</taxon>
        <taxon>Gammaproteobacteria</taxon>
        <taxon>Pseudomonadales</taxon>
        <taxon>Pseudomonadaceae</taxon>
        <taxon>Azotobacter</taxon>
    </lineage>
</organism>
<name>A0A1I4HX47_9GAMM</name>
<evidence type="ECO:0000313" key="2">
    <source>
        <dbReference type="EMBL" id="SFL46668.1"/>
    </source>
</evidence>
<feature type="compositionally biased region" description="Polar residues" evidence="1">
    <location>
        <begin position="1"/>
        <end position="21"/>
    </location>
</feature>
<dbReference type="RefSeq" id="WP_090944280.1">
    <property type="nucleotide sequence ID" value="NZ_FOSX01000131.1"/>
</dbReference>
<proteinExistence type="predicted"/>